<dbReference type="SUPFAM" id="SSF46689">
    <property type="entry name" value="Homeodomain-like"/>
    <property type="match status" value="1"/>
</dbReference>
<feature type="DNA-binding region" description="H-T-H motif" evidence="2">
    <location>
        <begin position="31"/>
        <end position="50"/>
    </location>
</feature>
<gene>
    <name evidence="4" type="ORF">GC105_08145</name>
</gene>
<dbReference type="PROSITE" id="PS50977">
    <property type="entry name" value="HTH_TETR_2"/>
    <property type="match status" value="1"/>
</dbReference>
<dbReference type="InterPro" id="IPR001647">
    <property type="entry name" value="HTH_TetR"/>
</dbReference>
<dbReference type="EMBL" id="WHNX01000010">
    <property type="protein sequence ID" value="MPW25759.1"/>
    <property type="molecule type" value="Genomic_DNA"/>
</dbReference>
<dbReference type="AlphaFoldDB" id="A0A6A7K8C5"/>
<keyword evidence="1 2" id="KW-0238">DNA-binding</keyword>
<organism evidence="4 5">
    <name type="scientific">Alkalibaculum sporogenes</name>
    <dbReference type="NCBI Taxonomy" id="2655001"/>
    <lineage>
        <taxon>Bacteria</taxon>
        <taxon>Bacillati</taxon>
        <taxon>Bacillota</taxon>
        <taxon>Clostridia</taxon>
        <taxon>Eubacteriales</taxon>
        <taxon>Eubacteriaceae</taxon>
        <taxon>Alkalibaculum</taxon>
    </lineage>
</organism>
<dbReference type="RefSeq" id="WP_152803533.1">
    <property type="nucleotide sequence ID" value="NZ_WHNX01000010.1"/>
</dbReference>
<comment type="caution">
    <text evidence="4">The sequence shown here is derived from an EMBL/GenBank/DDBJ whole genome shotgun (WGS) entry which is preliminary data.</text>
</comment>
<evidence type="ECO:0000259" key="3">
    <source>
        <dbReference type="PROSITE" id="PS50977"/>
    </source>
</evidence>
<dbReference type="PANTHER" id="PTHR43479:SF11">
    <property type="entry name" value="ACREF_ENVCD OPERON REPRESSOR-RELATED"/>
    <property type="match status" value="1"/>
</dbReference>
<sequence length="202" mass="23300">MRSIEYSQKDILIFNGVINLIKGGANPYLITVSEIAASAGVGKGTIYDYFESKEEVIKKAILFNFNNEIDYFYKKIATKKGFKEKYYEIFNSIVENLQNKFSTVNILMTLGKLPEFHISEKQDSCEFNKHILRIQAIIDDLLVSGYKEGIIKKIESQYYQNMVIKSSLFSFTNYMSMQMIYKETSVKEAMDAAYKIVIKSLN</sequence>
<keyword evidence="5" id="KW-1185">Reference proteome</keyword>
<dbReference type="PANTHER" id="PTHR43479">
    <property type="entry name" value="ACREF/ENVCD OPERON REPRESSOR-RELATED"/>
    <property type="match status" value="1"/>
</dbReference>
<proteinExistence type="predicted"/>
<dbReference type="InterPro" id="IPR050624">
    <property type="entry name" value="HTH-type_Tx_Regulator"/>
</dbReference>
<evidence type="ECO:0000313" key="4">
    <source>
        <dbReference type="EMBL" id="MPW25759.1"/>
    </source>
</evidence>
<name>A0A6A7K8C5_9FIRM</name>
<dbReference type="InterPro" id="IPR009057">
    <property type="entry name" value="Homeodomain-like_sf"/>
</dbReference>
<dbReference type="Gene3D" id="1.10.357.10">
    <property type="entry name" value="Tetracycline Repressor, domain 2"/>
    <property type="match status" value="1"/>
</dbReference>
<dbReference type="Proteomes" id="UP000440004">
    <property type="component" value="Unassembled WGS sequence"/>
</dbReference>
<evidence type="ECO:0000256" key="1">
    <source>
        <dbReference type="ARBA" id="ARBA00023125"/>
    </source>
</evidence>
<protein>
    <submittedName>
        <fullName evidence="4">TetR family transcriptional regulator</fullName>
    </submittedName>
</protein>
<evidence type="ECO:0000256" key="2">
    <source>
        <dbReference type="PROSITE-ProRule" id="PRU00335"/>
    </source>
</evidence>
<evidence type="ECO:0000313" key="5">
    <source>
        <dbReference type="Proteomes" id="UP000440004"/>
    </source>
</evidence>
<dbReference type="GO" id="GO:0003677">
    <property type="term" value="F:DNA binding"/>
    <property type="evidence" value="ECO:0007669"/>
    <property type="project" value="UniProtKB-UniRule"/>
</dbReference>
<dbReference type="Pfam" id="PF00440">
    <property type="entry name" value="TetR_N"/>
    <property type="match status" value="1"/>
</dbReference>
<feature type="domain" description="HTH tetR-type" evidence="3">
    <location>
        <begin position="7"/>
        <end position="68"/>
    </location>
</feature>
<accession>A0A6A7K8C5</accession>
<reference evidence="4 5" key="1">
    <citation type="submission" date="2019-10" db="EMBL/GenBank/DDBJ databases">
        <title>Alkalibaculum tamaniensis sp.nov., a new alkaliphilic acetogen, isolated on methoxylated aromatics from a mud volcano.</title>
        <authorList>
            <person name="Khomyakova M.A."/>
            <person name="Merkel A.Y."/>
            <person name="Bonch-Osmolovskaya E.A."/>
            <person name="Slobodkin A.I."/>
        </authorList>
    </citation>
    <scope>NUCLEOTIDE SEQUENCE [LARGE SCALE GENOMIC DNA]</scope>
    <source>
        <strain evidence="4 5">M08DMB</strain>
    </source>
</reference>